<feature type="signal peptide" evidence="9">
    <location>
        <begin position="1"/>
        <end position="16"/>
    </location>
</feature>
<comment type="similarity">
    <text evidence="2">Belongs to the band 7/mec-2 family.</text>
</comment>
<dbReference type="EMBL" id="KI913201">
    <property type="protein sequence ID" value="ETV67144.1"/>
    <property type="molecule type" value="Genomic_DNA"/>
</dbReference>
<gene>
    <name evidence="11" type="ORF">H257_16548</name>
</gene>
<keyword evidence="4" id="KW-0256">Endoplasmic reticulum</keyword>
<evidence type="ECO:0000256" key="8">
    <source>
        <dbReference type="ARBA" id="ARBA00023180"/>
    </source>
</evidence>
<evidence type="ECO:0000256" key="1">
    <source>
        <dbReference type="ARBA" id="ARBA00004648"/>
    </source>
</evidence>
<dbReference type="InterPro" id="IPR033294">
    <property type="entry name" value="Erlin1/2"/>
</dbReference>
<dbReference type="VEuPathDB" id="FungiDB:H257_16548"/>
<sequence>MAGMDVLVALAGVLLALISQKPLHRIEEGSVGVYWRGGRLLNMTSAPGYHLQWPILTKHANVQVSFKTSVVLDVPCGTASGVLVRFQQVEIVHRLRPHLVLDTMRNYSLRFEKLWIEDVTYHEINVLCSKYTLHQVYISHFDQLDELLQARMSALLAQWAPGLEIMSIRFTKPDLPAAIRESYELVDEEKIKLLMATQAQRNVVKRAETDLRTAVLASETASSLSIIHMQKLYEQTLATQNISRIQTAFCCWSRCHVIEPRQGHSGRDLLQNEFGNQSVFNQVVAPVPRLSPCDRRPNQHSLLFWPQYPPQAVAFSVGRNRHSRPTSVGAT</sequence>
<evidence type="ECO:0000256" key="7">
    <source>
        <dbReference type="ARBA" id="ARBA00023136"/>
    </source>
</evidence>
<comment type="subcellular location">
    <subcellularLocation>
        <location evidence="1">Endoplasmic reticulum membrane</location>
        <topology evidence="1">Single-pass type II membrane protein</topology>
    </subcellularLocation>
</comment>
<evidence type="ECO:0000256" key="2">
    <source>
        <dbReference type="ARBA" id="ARBA00008164"/>
    </source>
</evidence>
<keyword evidence="6" id="KW-1133">Transmembrane helix</keyword>
<keyword evidence="3" id="KW-0812">Transmembrane</keyword>
<feature type="domain" description="Band 7" evidence="10">
    <location>
        <begin position="21"/>
        <end position="187"/>
    </location>
</feature>
<dbReference type="GO" id="GO:0015485">
    <property type="term" value="F:cholesterol binding"/>
    <property type="evidence" value="ECO:0007669"/>
    <property type="project" value="TreeGrafter"/>
</dbReference>
<dbReference type="InterPro" id="IPR001107">
    <property type="entry name" value="Band_7"/>
</dbReference>
<proteinExistence type="inferred from homology"/>
<organism evidence="11">
    <name type="scientific">Aphanomyces astaci</name>
    <name type="common">Crayfish plague agent</name>
    <dbReference type="NCBI Taxonomy" id="112090"/>
    <lineage>
        <taxon>Eukaryota</taxon>
        <taxon>Sar</taxon>
        <taxon>Stramenopiles</taxon>
        <taxon>Oomycota</taxon>
        <taxon>Saprolegniomycetes</taxon>
        <taxon>Saprolegniales</taxon>
        <taxon>Verrucalvaceae</taxon>
        <taxon>Aphanomyces</taxon>
    </lineage>
</organism>
<dbReference type="OrthoDB" id="77368at2759"/>
<dbReference type="STRING" id="112090.W4FJZ5"/>
<accession>W4FJZ5</accession>
<evidence type="ECO:0000313" key="11">
    <source>
        <dbReference type="EMBL" id="ETV67144.1"/>
    </source>
</evidence>
<evidence type="ECO:0000256" key="5">
    <source>
        <dbReference type="ARBA" id="ARBA00022968"/>
    </source>
</evidence>
<dbReference type="SMART" id="SM00244">
    <property type="entry name" value="PHB"/>
    <property type="match status" value="1"/>
</dbReference>
<protein>
    <recommendedName>
        <fullName evidence="10">Band 7 domain-containing protein</fullName>
    </recommendedName>
</protein>
<dbReference type="AlphaFoldDB" id="W4FJZ5"/>
<dbReference type="GO" id="GO:0032933">
    <property type="term" value="P:SREBP signaling pathway"/>
    <property type="evidence" value="ECO:0007669"/>
    <property type="project" value="TreeGrafter"/>
</dbReference>
<dbReference type="GO" id="GO:0031625">
    <property type="term" value="F:ubiquitin protein ligase binding"/>
    <property type="evidence" value="ECO:0007669"/>
    <property type="project" value="InterPro"/>
</dbReference>
<dbReference type="Pfam" id="PF01145">
    <property type="entry name" value="Band_7"/>
    <property type="match status" value="1"/>
</dbReference>
<feature type="chain" id="PRO_5004840389" description="Band 7 domain-containing protein" evidence="9">
    <location>
        <begin position="17"/>
        <end position="331"/>
    </location>
</feature>
<evidence type="ECO:0000256" key="6">
    <source>
        <dbReference type="ARBA" id="ARBA00022989"/>
    </source>
</evidence>
<evidence type="ECO:0000259" key="10">
    <source>
        <dbReference type="SMART" id="SM00244"/>
    </source>
</evidence>
<name>W4FJZ5_APHAT</name>
<dbReference type="GeneID" id="20818544"/>
<evidence type="ECO:0000256" key="9">
    <source>
        <dbReference type="SAM" id="SignalP"/>
    </source>
</evidence>
<keyword evidence="9" id="KW-0732">Signal</keyword>
<keyword evidence="8" id="KW-0325">Glycoprotein</keyword>
<dbReference type="PANTHER" id="PTHR15351">
    <property type="entry name" value="ERLIN (ER LIPID RAFT ASSOCIATED PROTEIN) HOMOLOG"/>
    <property type="match status" value="1"/>
</dbReference>
<dbReference type="RefSeq" id="XP_009843313.1">
    <property type="nucleotide sequence ID" value="XM_009845011.1"/>
</dbReference>
<keyword evidence="5" id="KW-0735">Signal-anchor</keyword>
<keyword evidence="7" id="KW-0472">Membrane</keyword>
<evidence type="ECO:0000256" key="4">
    <source>
        <dbReference type="ARBA" id="ARBA00022824"/>
    </source>
</evidence>
<dbReference type="PANTHER" id="PTHR15351:SF3">
    <property type="entry name" value="ERLIN"/>
    <property type="match status" value="1"/>
</dbReference>
<evidence type="ECO:0000256" key="3">
    <source>
        <dbReference type="ARBA" id="ARBA00022692"/>
    </source>
</evidence>
<reference evidence="11" key="1">
    <citation type="submission" date="2013-12" db="EMBL/GenBank/DDBJ databases">
        <title>The Genome Sequence of Aphanomyces astaci APO3.</title>
        <authorList>
            <consortium name="The Broad Institute Genomics Platform"/>
            <person name="Russ C."/>
            <person name="Tyler B."/>
            <person name="van West P."/>
            <person name="Dieguez-Uribeondo J."/>
            <person name="Young S.K."/>
            <person name="Zeng Q."/>
            <person name="Gargeya S."/>
            <person name="Fitzgerald M."/>
            <person name="Abouelleil A."/>
            <person name="Alvarado L."/>
            <person name="Chapman S.B."/>
            <person name="Gainer-Dewar J."/>
            <person name="Goldberg J."/>
            <person name="Griggs A."/>
            <person name="Gujja S."/>
            <person name="Hansen M."/>
            <person name="Howarth C."/>
            <person name="Imamovic A."/>
            <person name="Ireland A."/>
            <person name="Larimer J."/>
            <person name="McCowan C."/>
            <person name="Murphy C."/>
            <person name="Pearson M."/>
            <person name="Poon T.W."/>
            <person name="Priest M."/>
            <person name="Roberts A."/>
            <person name="Saif S."/>
            <person name="Shea T."/>
            <person name="Sykes S."/>
            <person name="Wortman J."/>
            <person name="Nusbaum C."/>
            <person name="Birren B."/>
        </authorList>
    </citation>
    <scope>NUCLEOTIDE SEQUENCE [LARGE SCALE GENOMIC DNA]</scope>
    <source>
        <strain evidence="11">APO3</strain>
    </source>
</reference>
<dbReference type="GO" id="GO:0005789">
    <property type="term" value="C:endoplasmic reticulum membrane"/>
    <property type="evidence" value="ECO:0007669"/>
    <property type="project" value="UniProtKB-SubCell"/>
</dbReference>